<evidence type="ECO:0000256" key="1">
    <source>
        <dbReference type="SAM" id="Phobius"/>
    </source>
</evidence>
<proteinExistence type="predicted"/>
<dbReference type="EMBL" id="PHQY01000736">
    <property type="protein sequence ID" value="PJO40461.1"/>
    <property type="molecule type" value="Genomic_DNA"/>
</dbReference>
<keyword evidence="1" id="KW-1133">Transmembrane helix</keyword>
<dbReference type="Pfam" id="PF12669">
    <property type="entry name" value="FeoB_associated"/>
    <property type="match status" value="1"/>
</dbReference>
<comment type="caution">
    <text evidence="2">The sequence shown here is derived from an EMBL/GenBank/DDBJ whole genome shotgun (WGS) entry which is preliminary data.</text>
</comment>
<dbReference type="AlphaFoldDB" id="A0A2M9PXA8"/>
<feature type="transmembrane region" description="Helical" evidence="1">
    <location>
        <begin position="6"/>
        <end position="22"/>
    </location>
</feature>
<evidence type="ECO:0000313" key="2">
    <source>
        <dbReference type="EMBL" id="PJO40461.1"/>
    </source>
</evidence>
<dbReference type="Proteomes" id="UP000232101">
    <property type="component" value="Unassembled WGS sequence"/>
</dbReference>
<accession>A0A2M9PXA8</accession>
<keyword evidence="1" id="KW-0472">Membrane</keyword>
<evidence type="ECO:0000313" key="3">
    <source>
        <dbReference type="Proteomes" id="UP000232101"/>
    </source>
</evidence>
<dbReference type="RefSeq" id="WP_100545991.1">
    <property type="nucleotide sequence ID" value="NZ_CP158849.1"/>
</dbReference>
<organism evidence="2 3">
    <name type="scientific">Lysinibacillus xylanilyticus</name>
    <dbReference type="NCBI Taxonomy" id="582475"/>
    <lineage>
        <taxon>Bacteria</taxon>
        <taxon>Bacillati</taxon>
        <taxon>Bacillota</taxon>
        <taxon>Bacilli</taxon>
        <taxon>Bacillales</taxon>
        <taxon>Bacillaceae</taxon>
        <taxon>Lysinibacillus</taxon>
    </lineage>
</organism>
<keyword evidence="1" id="KW-0812">Transmembrane</keyword>
<protein>
    <submittedName>
        <fullName evidence="2">FeoB-associated Cys-rich membrane protein</fullName>
    </submittedName>
</protein>
<gene>
    <name evidence="2" type="ORF">CWD94_28430</name>
</gene>
<reference evidence="2 3" key="1">
    <citation type="submission" date="2017-11" db="EMBL/GenBank/DDBJ databases">
        <title>Bacterial isolate from king chilli rhizosphere.</title>
        <authorList>
            <person name="Takhelmayum P."/>
            <person name="Sarangthem I."/>
        </authorList>
    </citation>
    <scope>NUCLEOTIDE SEQUENCE [LARGE SCALE GENOMIC DNA]</scope>
    <source>
        <strain evidence="3">t26</strain>
    </source>
</reference>
<sequence>MTLLINILIGCIIFGYAGFTLYKSIKKQKKGKCAACSLQKSCSSNVCAPPSKLKDISHK</sequence>
<name>A0A2M9PXA8_9BACI</name>